<name>A0ABN3I9Y5_9ACTN</name>
<dbReference type="CDD" id="cd00038">
    <property type="entry name" value="CAP_ED"/>
    <property type="match status" value="1"/>
</dbReference>
<organism evidence="3 4">
    <name type="scientific">Actinomadura vinacea</name>
    <dbReference type="NCBI Taxonomy" id="115336"/>
    <lineage>
        <taxon>Bacteria</taxon>
        <taxon>Bacillati</taxon>
        <taxon>Actinomycetota</taxon>
        <taxon>Actinomycetes</taxon>
        <taxon>Streptosporangiales</taxon>
        <taxon>Thermomonosporaceae</taxon>
        <taxon>Actinomadura</taxon>
    </lineage>
</organism>
<dbReference type="Proteomes" id="UP001501231">
    <property type="component" value="Unassembled WGS sequence"/>
</dbReference>
<gene>
    <name evidence="3" type="ORF">GCM10010191_02110</name>
</gene>
<dbReference type="InterPro" id="IPR000595">
    <property type="entry name" value="cNMP-bd_dom"/>
</dbReference>
<sequence length="450" mass="48249">MSVDPVLDPAGHRFDPDRPVHTPDHRGHLPDQRGRASHHPGRAPRPADALHPAQAIHERAHAHHHPGAVQPRPAVPARGFWNSLTCEERYAFTVAAAAGVSSAGTALWYEGEVADHLVVILSGYVRVSVVRDGRERIIATRGPGDIIGERAALLLRQRSATIVALDVVRTLRMTTRQFAAFLADHPRVVGTLEKEIYERMTEGGTPSAELDVAFPPELTATAPYTPAPAPAELGGAHTPARRSEARPGASCSAWAGQMCSIVFVDIAGFSSRHRTDPDRLAIRHVMYDLLREAFAGSGVPWDDCHREDRGDGALIIVPPQVPTRAVVDPLLADLTAGLRRHNLSAGDAVRIQLRLALHVGPVTHDAEGVAGSAVIHTARLLDAPVLKEWLAKTGSDLGFITSTFVFDNVIAQAPGHVVPASYQQVSCTVKESDVTGWMHLSSATIPPAAA</sequence>
<evidence type="ECO:0000259" key="2">
    <source>
        <dbReference type="PROSITE" id="PS50042"/>
    </source>
</evidence>
<dbReference type="Pfam" id="PF00027">
    <property type="entry name" value="cNMP_binding"/>
    <property type="match status" value="1"/>
</dbReference>
<dbReference type="EMBL" id="BAAARW010000001">
    <property type="protein sequence ID" value="GAA2398902.1"/>
    <property type="molecule type" value="Genomic_DNA"/>
</dbReference>
<dbReference type="InterPro" id="IPR029787">
    <property type="entry name" value="Nucleotide_cyclase"/>
</dbReference>
<protein>
    <recommendedName>
        <fullName evidence="2">Cyclic nucleotide-binding domain-containing protein</fullName>
    </recommendedName>
</protein>
<dbReference type="Gene3D" id="3.30.70.1230">
    <property type="entry name" value="Nucleotide cyclase"/>
    <property type="match status" value="1"/>
</dbReference>
<dbReference type="RefSeq" id="WP_344586334.1">
    <property type="nucleotide sequence ID" value="NZ_BAAARW010000001.1"/>
</dbReference>
<feature type="region of interest" description="Disordered" evidence="1">
    <location>
        <begin position="225"/>
        <end position="244"/>
    </location>
</feature>
<dbReference type="SUPFAM" id="SSF51206">
    <property type="entry name" value="cAMP-binding domain-like"/>
    <property type="match status" value="1"/>
</dbReference>
<evidence type="ECO:0000256" key="1">
    <source>
        <dbReference type="SAM" id="MobiDB-lite"/>
    </source>
</evidence>
<evidence type="ECO:0000313" key="3">
    <source>
        <dbReference type="EMBL" id="GAA2398902.1"/>
    </source>
</evidence>
<dbReference type="SUPFAM" id="SSF55073">
    <property type="entry name" value="Nucleotide cyclase"/>
    <property type="match status" value="1"/>
</dbReference>
<keyword evidence="4" id="KW-1185">Reference proteome</keyword>
<comment type="caution">
    <text evidence="3">The sequence shown here is derived from an EMBL/GenBank/DDBJ whole genome shotgun (WGS) entry which is preliminary data.</text>
</comment>
<reference evidence="3 4" key="1">
    <citation type="journal article" date="2019" name="Int. J. Syst. Evol. Microbiol.">
        <title>The Global Catalogue of Microorganisms (GCM) 10K type strain sequencing project: providing services to taxonomists for standard genome sequencing and annotation.</title>
        <authorList>
            <consortium name="The Broad Institute Genomics Platform"/>
            <consortium name="The Broad Institute Genome Sequencing Center for Infectious Disease"/>
            <person name="Wu L."/>
            <person name="Ma J."/>
        </authorList>
    </citation>
    <scope>NUCLEOTIDE SEQUENCE [LARGE SCALE GENOMIC DNA]</scope>
    <source>
        <strain evidence="3 4">JCM 3325</strain>
    </source>
</reference>
<dbReference type="InterPro" id="IPR018490">
    <property type="entry name" value="cNMP-bd_dom_sf"/>
</dbReference>
<dbReference type="Gene3D" id="2.60.120.10">
    <property type="entry name" value="Jelly Rolls"/>
    <property type="match status" value="1"/>
</dbReference>
<feature type="region of interest" description="Disordered" evidence="1">
    <location>
        <begin position="1"/>
        <end position="49"/>
    </location>
</feature>
<feature type="compositionally biased region" description="Basic and acidic residues" evidence="1">
    <location>
        <begin position="10"/>
        <end position="34"/>
    </location>
</feature>
<dbReference type="PROSITE" id="PS50042">
    <property type="entry name" value="CNMP_BINDING_3"/>
    <property type="match status" value="1"/>
</dbReference>
<feature type="domain" description="Cyclic nucleotide-binding" evidence="2">
    <location>
        <begin position="80"/>
        <end position="199"/>
    </location>
</feature>
<dbReference type="SMART" id="SM00100">
    <property type="entry name" value="cNMP"/>
    <property type="match status" value="1"/>
</dbReference>
<evidence type="ECO:0000313" key="4">
    <source>
        <dbReference type="Proteomes" id="UP001501231"/>
    </source>
</evidence>
<accession>A0ABN3I9Y5</accession>
<proteinExistence type="predicted"/>
<dbReference type="InterPro" id="IPR014710">
    <property type="entry name" value="RmlC-like_jellyroll"/>
</dbReference>